<dbReference type="PRINTS" id="PR00033">
    <property type="entry name" value="HTHASNC"/>
</dbReference>
<dbReference type="GO" id="GO:0043200">
    <property type="term" value="P:response to amino acid"/>
    <property type="evidence" value="ECO:0007669"/>
    <property type="project" value="TreeGrafter"/>
</dbReference>
<evidence type="ECO:0000256" key="2">
    <source>
        <dbReference type="ARBA" id="ARBA00023125"/>
    </source>
</evidence>
<dbReference type="InterPro" id="IPR036390">
    <property type="entry name" value="WH_DNA-bd_sf"/>
</dbReference>
<dbReference type="InterPro" id="IPR011991">
    <property type="entry name" value="ArsR-like_HTH"/>
</dbReference>
<dbReference type="EMBL" id="NVYO01000001">
    <property type="protein sequence ID" value="PBQ22753.1"/>
    <property type="molecule type" value="Genomic_DNA"/>
</dbReference>
<dbReference type="SMART" id="SM00344">
    <property type="entry name" value="HTH_ASNC"/>
    <property type="match status" value="1"/>
</dbReference>
<dbReference type="InterPro" id="IPR019888">
    <property type="entry name" value="Tscrpt_reg_AsnC-like"/>
</dbReference>
<dbReference type="SUPFAM" id="SSF46785">
    <property type="entry name" value="Winged helix' DNA-binding domain"/>
    <property type="match status" value="1"/>
</dbReference>
<evidence type="ECO:0000313" key="6">
    <source>
        <dbReference type="Proteomes" id="UP000217918"/>
    </source>
</evidence>
<reference evidence="5 6" key="1">
    <citation type="submission" date="2017-09" db="EMBL/GenBank/DDBJ databases">
        <title>Genome sequence of Lactobacillus brevis D7.</title>
        <authorList>
            <person name="Kwon M.-S."/>
            <person name="Lim S.K."/>
            <person name="Choi H.-J."/>
        </authorList>
    </citation>
    <scope>NUCLEOTIDE SEQUENCE [LARGE SCALE GENOMIC DNA]</scope>
    <source>
        <strain evidence="5 6">D7</strain>
    </source>
</reference>
<dbReference type="PANTHER" id="PTHR30154">
    <property type="entry name" value="LEUCINE-RESPONSIVE REGULATORY PROTEIN"/>
    <property type="match status" value="1"/>
</dbReference>
<dbReference type="GO" id="GO:0043565">
    <property type="term" value="F:sequence-specific DNA binding"/>
    <property type="evidence" value="ECO:0007669"/>
    <property type="project" value="InterPro"/>
</dbReference>
<keyword evidence="1" id="KW-0805">Transcription regulation</keyword>
<dbReference type="Pfam" id="PF13412">
    <property type="entry name" value="HTH_24"/>
    <property type="match status" value="1"/>
</dbReference>
<evidence type="ECO:0000256" key="1">
    <source>
        <dbReference type="ARBA" id="ARBA00023015"/>
    </source>
</evidence>
<dbReference type="PROSITE" id="PS50956">
    <property type="entry name" value="HTH_ASNC_2"/>
    <property type="match status" value="1"/>
</dbReference>
<keyword evidence="3" id="KW-0804">Transcription</keyword>
<evidence type="ECO:0000256" key="3">
    <source>
        <dbReference type="ARBA" id="ARBA00023163"/>
    </source>
</evidence>
<keyword evidence="2" id="KW-0238">DNA-binding</keyword>
<dbReference type="Gene3D" id="3.30.70.920">
    <property type="match status" value="1"/>
</dbReference>
<dbReference type="Proteomes" id="UP000217918">
    <property type="component" value="Unassembled WGS sequence"/>
</dbReference>
<sequence length="141" mass="16329">MFTVSDPTDLQIIKELNHNCRIKVTQLAQLVHLTPPAVAARIQRLEDSGIIKRYTIEVDLEKMGFMRQVFIQVAVAAQQQSAYRELIQTYRQDIRHHYQTTGDFTHLIEGAFPDQHRLSQFLQALSMVATYRVIDAIDELF</sequence>
<dbReference type="InterPro" id="IPR000485">
    <property type="entry name" value="AsnC-type_HTH_dom"/>
</dbReference>
<dbReference type="GO" id="GO:0005829">
    <property type="term" value="C:cytosol"/>
    <property type="evidence" value="ECO:0007669"/>
    <property type="project" value="TreeGrafter"/>
</dbReference>
<dbReference type="CDD" id="cd00090">
    <property type="entry name" value="HTH_ARSR"/>
    <property type="match status" value="1"/>
</dbReference>
<gene>
    <name evidence="5" type="ORF">CNR29_01485</name>
</gene>
<dbReference type="Gene3D" id="1.10.10.10">
    <property type="entry name" value="Winged helix-like DNA-binding domain superfamily/Winged helix DNA-binding domain"/>
    <property type="match status" value="1"/>
</dbReference>
<dbReference type="PANTHER" id="PTHR30154:SF55">
    <property type="entry name" value="HTH-TYPE TRANSCRIPTIONAL REGULATOR LRPB"/>
    <property type="match status" value="1"/>
</dbReference>
<proteinExistence type="predicted"/>
<dbReference type="InterPro" id="IPR036388">
    <property type="entry name" value="WH-like_DNA-bd_sf"/>
</dbReference>
<dbReference type="AlphaFoldDB" id="A0A2A3TT37"/>
<organism evidence="5 6">
    <name type="scientific">Levilactobacillus brevis</name>
    <name type="common">Lactobacillus brevis</name>
    <dbReference type="NCBI Taxonomy" id="1580"/>
    <lineage>
        <taxon>Bacteria</taxon>
        <taxon>Bacillati</taxon>
        <taxon>Bacillota</taxon>
        <taxon>Bacilli</taxon>
        <taxon>Lactobacillales</taxon>
        <taxon>Lactobacillaceae</taxon>
        <taxon>Levilactobacillus</taxon>
    </lineage>
</organism>
<name>A0A2A3TT37_LEVBR</name>
<accession>A0A2A3TT37</accession>
<comment type="caution">
    <text evidence="5">The sequence shown here is derived from an EMBL/GenBank/DDBJ whole genome shotgun (WGS) entry which is preliminary data.</text>
</comment>
<feature type="domain" description="HTH asnC-type" evidence="4">
    <location>
        <begin position="6"/>
        <end position="66"/>
    </location>
</feature>
<dbReference type="OrthoDB" id="34294at2"/>
<protein>
    <submittedName>
        <fullName evidence="5">Lrp/AsnC family transcriptional regulator</fullName>
    </submittedName>
</protein>
<evidence type="ECO:0000313" key="5">
    <source>
        <dbReference type="EMBL" id="PBQ22753.1"/>
    </source>
</evidence>
<evidence type="ECO:0000259" key="4">
    <source>
        <dbReference type="PROSITE" id="PS50956"/>
    </source>
</evidence>